<keyword evidence="3" id="KW-1185">Reference proteome</keyword>
<organism evidence="2 3">
    <name type="scientific">Paramecium tetraurelia</name>
    <dbReference type="NCBI Taxonomy" id="5888"/>
    <lineage>
        <taxon>Eukaryota</taxon>
        <taxon>Sar</taxon>
        <taxon>Alveolata</taxon>
        <taxon>Ciliophora</taxon>
        <taxon>Intramacronucleata</taxon>
        <taxon>Oligohymenophorea</taxon>
        <taxon>Peniculida</taxon>
        <taxon>Parameciidae</taxon>
        <taxon>Paramecium</taxon>
    </lineage>
</organism>
<protein>
    <submittedName>
        <fullName evidence="2">Uncharacterized protein</fullName>
    </submittedName>
</protein>
<dbReference type="HOGENOM" id="CLU_881268_0_0_1"/>
<name>A0BV36_PARTE</name>
<dbReference type="InParanoid" id="A0BV36"/>
<dbReference type="InterPro" id="IPR021258">
    <property type="entry name" value="Epiplasmin"/>
</dbReference>
<dbReference type="GeneID" id="5015585"/>
<dbReference type="eggNOG" id="ENOG502R2AB">
    <property type="taxonomic scope" value="Eukaryota"/>
</dbReference>
<sequence length="316" mass="36841">MSNVPNSQHPPQAPQQGAPYQPNHFQPGFAPQYAPAPVAYGPPLTSSPLRYSQPLYQPSVVAQPVYAPQVVQQPVLCSTSCLTTSCHSIFVAQPVVAAQPIKGESRIEYVPYEKTVLEYEEVRQKIQVPRERYVTDYYAVEYQTEYVPQVFQEKFTEYVPVDRYQERVEYYPVERQVVHQQVQPVVQQPVQVVQQPVSLSNNQSNMFNNQSSNNLWFNQSQSRLFVHQFMLQDHYLQAKLYHQDYPLKLKPNLPVNHKHNKNNHNNNRNQRAFWTDYSTEIDMDYFIKINISNQILNFLDSSIHLKISPFNKIILQ</sequence>
<feature type="region of interest" description="Disordered" evidence="1">
    <location>
        <begin position="1"/>
        <end position="26"/>
    </location>
</feature>
<gene>
    <name evidence="2" type="ORF">GSPATT00005649001</name>
</gene>
<dbReference type="OMA" id="THTVIAH"/>
<dbReference type="AlphaFoldDB" id="A0BV36"/>
<dbReference type="KEGG" id="ptm:GSPATT00005649001"/>
<dbReference type="EMBL" id="CT868019">
    <property type="protein sequence ID" value="CAK62403.1"/>
    <property type="molecule type" value="Genomic_DNA"/>
</dbReference>
<accession>A0BV36</accession>
<evidence type="ECO:0000313" key="2">
    <source>
        <dbReference type="EMBL" id="CAK62403.1"/>
    </source>
</evidence>
<proteinExistence type="predicted"/>
<reference evidence="2 3" key="1">
    <citation type="journal article" date="2006" name="Nature">
        <title>Global trends of whole-genome duplications revealed by the ciliate Paramecium tetraurelia.</title>
        <authorList>
            <consortium name="Genoscope"/>
            <person name="Aury J.-M."/>
            <person name="Jaillon O."/>
            <person name="Duret L."/>
            <person name="Noel B."/>
            <person name="Jubin C."/>
            <person name="Porcel B.M."/>
            <person name="Segurens B."/>
            <person name="Daubin V."/>
            <person name="Anthouard V."/>
            <person name="Aiach N."/>
            <person name="Arnaiz O."/>
            <person name="Billaut A."/>
            <person name="Beisson J."/>
            <person name="Blanc I."/>
            <person name="Bouhouche K."/>
            <person name="Camara F."/>
            <person name="Duharcourt S."/>
            <person name="Guigo R."/>
            <person name="Gogendeau D."/>
            <person name="Katinka M."/>
            <person name="Keller A.-M."/>
            <person name="Kissmehl R."/>
            <person name="Klotz C."/>
            <person name="Koll F."/>
            <person name="Le Moue A."/>
            <person name="Lepere C."/>
            <person name="Malinsky S."/>
            <person name="Nowacki M."/>
            <person name="Nowak J.K."/>
            <person name="Plattner H."/>
            <person name="Poulain J."/>
            <person name="Ruiz F."/>
            <person name="Serrano V."/>
            <person name="Zagulski M."/>
            <person name="Dessen P."/>
            <person name="Betermier M."/>
            <person name="Weissenbach J."/>
            <person name="Scarpelli C."/>
            <person name="Schachter V."/>
            <person name="Sperling L."/>
            <person name="Meyer E."/>
            <person name="Cohen J."/>
            <person name="Wincker P."/>
        </authorList>
    </citation>
    <scope>NUCLEOTIDE SEQUENCE [LARGE SCALE GENOMIC DNA]</scope>
    <source>
        <strain evidence="2 3">Stock d4-2</strain>
    </source>
</reference>
<dbReference type="Pfam" id="PF10992">
    <property type="entry name" value="Epiplasmin"/>
    <property type="match status" value="1"/>
</dbReference>
<evidence type="ECO:0000256" key="1">
    <source>
        <dbReference type="SAM" id="MobiDB-lite"/>
    </source>
</evidence>
<dbReference type="RefSeq" id="XP_001429801.1">
    <property type="nucleotide sequence ID" value="XM_001429764.1"/>
</dbReference>
<dbReference type="Proteomes" id="UP000000600">
    <property type="component" value="Unassembled WGS sequence"/>
</dbReference>
<evidence type="ECO:0000313" key="3">
    <source>
        <dbReference type="Proteomes" id="UP000000600"/>
    </source>
</evidence>